<evidence type="ECO:0000256" key="1">
    <source>
        <dbReference type="SAM" id="MobiDB-lite"/>
    </source>
</evidence>
<feature type="compositionally biased region" description="Polar residues" evidence="1">
    <location>
        <begin position="56"/>
        <end position="66"/>
    </location>
</feature>
<feature type="domain" description="PDZ" evidence="2">
    <location>
        <begin position="429"/>
        <end position="516"/>
    </location>
</feature>
<feature type="compositionally biased region" description="Basic and acidic residues" evidence="1">
    <location>
        <begin position="7"/>
        <end position="19"/>
    </location>
</feature>
<dbReference type="OrthoDB" id="49615at2759"/>
<dbReference type="Proteomes" id="UP000198406">
    <property type="component" value="Unassembled WGS sequence"/>
</dbReference>
<dbReference type="AlphaFoldDB" id="A0A1Z5KGQ4"/>
<accession>A0A1Z5KGQ4</accession>
<dbReference type="SMART" id="SM00228">
    <property type="entry name" value="PDZ"/>
    <property type="match status" value="1"/>
</dbReference>
<dbReference type="Pfam" id="PF00595">
    <property type="entry name" value="PDZ"/>
    <property type="match status" value="1"/>
</dbReference>
<comment type="caution">
    <text evidence="3">The sequence shown here is derived from an EMBL/GenBank/DDBJ whole genome shotgun (WGS) entry which is preliminary data.</text>
</comment>
<dbReference type="InParanoid" id="A0A1Z5KGQ4"/>
<feature type="region of interest" description="Disordered" evidence="1">
    <location>
        <begin position="36"/>
        <end position="82"/>
    </location>
</feature>
<sequence>MQPDPPGRIRSDSYDKSFRPQDASLEVLNVKAADAPLPLQYDGDEGPFDAPPTKVLTPQSDDSSPMSHMAPGGQQQQTLHPRKLEEFEEDVGAEKPSALPMKENRLIQAATFTGITSHESGDEIPFDEGNVTEANTTKVPVDRFYLPGPRIAAPRRIESNDFLKDLDESSIDGAPAQNEGNFEIASQRGVDKKGEKDDDSLFDFEERQESSTTSNTIGSVSNRKPTAHTNNKQNGGLDTSTAQEYQAIHSSYSKSAESEVDDLINDILLLGSDNRPGKRTGATNDRSETGTPNTSDNHQGGDDVALTKEGDGQDPITSVWNYLFDGGKSKDESEEAENSLAATLVTCPSAAGELFDYASELFLGGDSKASNDKLNNGNVTSRTVDTATALKSSELAPCLDEDLRLVELAIEAARSLHRLRGCMFDDTHEIDFSRDIKFTVVDLELPLGLIFQEHRIGCWVTKVLPTGSAATNGKVQIGDQLAAIDGKSAINMTVGDVAALVRDKIASVELTFMRYVGPLRPTLGGVSEEGYEINAKSLVNRNVNSQPSSPVRQNNSSQPKFDSPTSMQTVASPEDTNFSAKYMSGEQDKRRFRLFGKRKSDS</sequence>
<evidence type="ECO:0000259" key="2">
    <source>
        <dbReference type="PROSITE" id="PS50106"/>
    </source>
</evidence>
<dbReference type="EMBL" id="BDSP01000223">
    <property type="protein sequence ID" value="GAX25386.1"/>
    <property type="molecule type" value="Genomic_DNA"/>
</dbReference>
<feature type="compositionally biased region" description="Basic and acidic residues" evidence="1">
    <location>
        <begin position="299"/>
        <end position="311"/>
    </location>
</feature>
<reference evidence="3 4" key="1">
    <citation type="journal article" date="2015" name="Plant Cell">
        <title>Oil accumulation by the oleaginous diatom Fistulifera solaris as revealed by the genome and transcriptome.</title>
        <authorList>
            <person name="Tanaka T."/>
            <person name="Maeda Y."/>
            <person name="Veluchamy A."/>
            <person name="Tanaka M."/>
            <person name="Abida H."/>
            <person name="Marechal E."/>
            <person name="Bowler C."/>
            <person name="Muto M."/>
            <person name="Sunaga Y."/>
            <person name="Tanaka M."/>
            <person name="Yoshino T."/>
            <person name="Taniguchi T."/>
            <person name="Fukuda Y."/>
            <person name="Nemoto M."/>
            <person name="Matsumoto M."/>
            <person name="Wong P.S."/>
            <person name="Aburatani S."/>
            <person name="Fujibuchi W."/>
        </authorList>
    </citation>
    <scope>NUCLEOTIDE SEQUENCE [LARGE SCALE GENOMIC DNA]</scope>
    <source>
        <strain evidence="3 4">JPCC DA0580</strain>
    </source>
</reference>
<feature type="compositionally biased region" description="Basic residues" evidence="1">
    <location>
        <begin position="590"/>
        <end position="602"/>
    </location>
</feature>
<dbReference type="PROSITE" id="PS50106">
    <property type="entry name" value="PDZ"/>
    <property type="match status" value="1"/>
</dbReference>
<keyword evidence="4" id="KW-1185">Reference proteome</keyword>
<dbReference type="InterPro" id="IPR036034">
    <property type="entry name" value="PDZ_sf"/>
</dbReference>
<feature type="region of interest" description="Disordered" evidence="1">
    <location>
        <begin position="270"/>
        <end position="313"/>
    </location>
</feature>
<feature type="region of interest" description="Disordered" evidence="1">
    <location>
        <begin position="168"/>
        <end position="238"/>
    </location>
</feature>
<feature type="compositionally biased region" description="Polar residues" evidence="1">
    <location>
        <begin position="210"/>
        <end position="238"/>
    </location>
</feature>
<dbReference type="CDD" id="cd00136">
    <property type="entry name" value="PDZ_canonical"/>
    <property type="match status" value="1"/>
</dbReference>
<dbReference type="SUPFAM" id="SSF50156">
    <property type="entry name" value="PDZ domain-like"/>
    <property type="match status" value="1"/>
</dbReference>
<feature type="region of interest" description="Disordered" evidence="1">
    <location>
        <begin position="1"/>
        <end position="22"/>
    </location>
</feature>
<proteinExistence type="predicted"/>
<gene>
    <name evidence="3" type="ORF">FisN_5Lh483</name>
</gene>
<protein>
    <recommendedName>
        <fullName evidence="2">PDZ domain-containing protein</fullName>
    </recommendedName>
</protein>
<dbReference type="Gene3D" id="2.30.42.10">
    <property type="match status" value="1"/>
</dbReference>
<feature type="region of interest" description="Disordered" evidence="1">
    <location>
        <begin position="542"/>
        <end position="602"/>
    </location>
</feature>
<dbReference type="InterPro" id="IPR001478">
    <property type="entry name" value="PDZ"/>
</dbReference>
<organism evidence="3 4">
    <name type="scientific">Fistulifera solaris</name>
    <name type="common">Oleaginous diatom</name>
    <dbReference type="NCBI Taxonomy" id="1519565"/>
    <lineage>
        <taxon>Eukaryota</taxon>
        <taxon>Sar</taxon>
        <taxon>Stramenopiles</taxon>
        <taxon>Ochrophyta</taxon>
        <taxon>Bacillariophyta</taxon>
        <taxon>Bacillariophyceae</taxon>
        <taxon>Bacillariophycidae</taxon>
        <taxon>Naviculales</taxon>
        <taxon>Naviculaceae</taxon>
        <taxon>Fistulifera</taxon>
    </lineage>
</organism>
<evidence type="ECO:0000313" key="3">
    <source>
        <dbReference type="EMBL" id="GAX25386.1"/>
    </source>
</evidence>
<evidence type="ECO:0000313" key="4">
    <source>
        <dbReference type="Proteomes" id="UP000198406"/>
    </source>
</evidence>
<name>A0A1Z5KGQ4_FISSO</name>
<feature type="compositionally biased region" description="Polar residues" evidence="1">
    <location>
        <begin position="281"/>
        <end position="298"/>
    </location>
</feature>
<feature type="compositionally biased region" description="Polar residues" evidence="1">
    <location>
        <begin position="542"/>
        <end position="579"/>
    </location>
</feature>